<feature type="domain" description="EamA" evidence="8">
    <location>
        <begin position="9"/>
        <end position="141"/>
    </location>
</feature>
<organism evidence="9 10">
    <name type="scientific">Erwinia amylovora NBRC 12687 = CFBP 1232</name>
    <dbReference type="NCBI Taxonomy" id="1219359"/>
    <lineage>
        <taxon>Bacteria</taxon>
        <taxon>Pseudomonadati</taxon>
        <taxon>Pseudomonadota</taxon>
        <taxon>Gammaproteobacteria</taxon>
        <taxon>Enterobacterales</taxon>
        <taxon>Erwiniaceae</taxon>
        <taxon>Erwinia</taxon>
    </lineage>
</organism>
<evidence type="ECO:0000256" key="2">
    <source>
        <dbReference type="ARBA" id="ARBA00007362"/>
    </source>
</evidence>
<evidence type="ECO:0000256" key="3">
    <source>
        <dbReference type="ARBA" id="ARBA00022475"/>
    </source>
</evidence>
<dbReference type="PANTHER" id="PTHR22911">
    <property type="entry name" value="ACYL-MALONYL CONDENSING ENZYME-RELATED"/>
    <property type="match status" value="1"/>
</dbReference>
<feature type="transmembrane region" description="Helical" evidence="7">
    <location>
        <begin position="267"/>
        <end position="286"/>
    </location>
</feature>
<feature type="transmembrane region" description="Helical" evidence="7">
    <location>
        <begin position="152"/>
        <end position="171"/>
    </location>
</feature>
<feature type="transmembrane region" description="Helical" evidence="7">
    <location>
        <begin position="244"/>
        <end position="261"/>
    </location>
</feature>
<reference evidence="9 10" key="1">
    <citation type="submission" date="2012-11" db="EMBL/GenBank/DDBJ databases">
        <authorList>
            <person name="Linke B."/>
        </authorList>
    </citation>
    <scope>NUCLEOTIDE SEQUENCE [LARGE SCALE GENOMIC DNA]</scope>
    <source>
        <strain evidence="10">CFBP 1232</strain>
    </source>
</reference>
<evidence type="ECO:0000256" key="5">
    <source>
        <dbReference type="ARBA" id="ARBA00022989"/>
    </source>
</evidence>
<proteinExistence type="inferred from homology"/>
<dbReference type="EMBL" id="CAPB01000008">
    <property type="protein sequence ID" value="CCO93004.1"/>
    <property type="molecule type" value="Genomic_DNA"/>
</dbReference>
<feature type="transmembrane region" description="Helical" evidence="7">
    <location>
        <begin position="97"/>
        <end position="118"/>
    </location>
</feature>
<evidence type="ECO:0000256" key="7">
    <source>
        <dbReference type="SAM" id="Phobius"/>
    </source>
</evidence>
<keyword evidence="3" id="KW-1003">Cell membrane</keyword>
<dbReference type="InterPro" id="IPR000620">
    <property type="entry name" value="EamA_dom"/>
</dbReference>
<feature type="transmembrane region" description="Helical" evidence="7">
    <location>
        <begin position="73"/>
        <end position="91"/>
    </location>
</feature>
<dbReference type="SMR" id="A0A830ZYM4"/>
<dbReference type="Proteomes" id="UP000013111">
    <property type="component" value="Unassembled WGS sequence"/>
</dbReference>
<gene>
    <name evidence="9" type="ORF">BN437_1050</name>
</gene>
<keyword evidence="6 7" id="KW-0472">Membrane</keyword>
<keyword evidence="4 7" id="KW-0812">Transmembrane</keyword>
<dbReference type="SUPFAM" id="SSF103481">
    <property type="entry name" value="Multidrug resistance efflux transporter EmrE"/>
    <property type="match status" value="2"/>
</dbReference>
<name>A0A830ZYM4_ERWAM</name>
<dbReference type="Pfam" id="PF00892">
    <property type="entry name" value="EamA"/>
    <property type="match status" value="1"/>
</dbReference>
<dbReference type="AlphaFoldDB" id="A0A830ZYM4"/>
<comment type="similarity">
    <text evidence="2">Belongs to the EamA transporter family.</text>
</comment>
<evidence type="ECO:0000256" key="4">
    <source>
        <dbReference type="ARBA" id="ARBA00022692"/>
    </source>
</evidence>
<protein>
    <submittedName>
        <fullName evidence="9">Membrane protein</fullName>
    </submittedName>
</protein>
<feature type="transmembrane region" description="Helical" evidence="7">
    <location>
        <begin position="125"/>
        <end position="146"/>
    </location>
</feature>
<feature type="transmembrane region" description="Helical" evidence="7">
    <location>
        <begin position="212"/>
        <end position="232"/>
    </location>
</feature>
<feature type="transmembrane region" description="Helical" evidence="7">
    <location>
        <begin position="36"/>
        <end position="57"/>
    </location>
</feature>
<dbReference type="RefSeq" id="WP_004156390.1">
    <property type="nucleotide sequence ID" value="NZ_BAYW01000006.1"/>
</dbReference>
<dbReference type="GO" id="GO:0016020">
    <property type="term" value="C:membrane"/>
    <property type="evidence" value="ECO:0007669"/>
    <property type="project" value="InterPro"/>
</dbReference>
<evidence type="ECO:0000313" key="10">
    <source>
        <dbReference type="Proteomes" id="UP000013111"/>
    </source>
</evidence>
<evidence type="ECO:0000259" key="8">
    <source>
        <dbReference type="Pfam" id="PF00892"/>
    </source>
</evidence>
<evidence type="ECO:0000256" key="1">
    <source>
        <dbReference type="ARBA" id="ARBA00004651"/>
    </source>
</evidence>
<reference evidence="9 10" key="2">
    <citation type="submission" date="2013-04" db="EMBL/GenBank/DDBJ databases">
        <title>Comparative genomics of 12 strains of Erwinia amylovora identifies a pan-genome with a large conserved core and provides insights into host specificity.</title>
        <authorList>
            <person name="Mann R.A."/>
            <person name="Smits T.H.M."/>
            <person name="Buehlmann A."/>
            <person name="Blom J."/>
            <person name="Goesmann A."/>
            <person name="Frey J.E."/>
            <person name="Plummer K.M."/>
            <person name="Beer S.V."/>
            <person name="Luck J."/>
            <person name="Duffy B."/>
            <person name="Rodoni B."/>
        </authorList>
    </citation>
    <scope>NUCLEOTIDE SEQUENCE [LARGE SCALE GENOMIC DNA]</scope>
    <source>
        <strain evidence="10">CFBP 1232</strain>
    </source>
</reference>
<comment type="subcellular location">
    <subcellularLocation>
        <location evidence="1">Cell membrane</location>
        <topology evidence="1">Multi-pass membrane protein</topology>
    </subcellularLocation>
</comment>
<evidence type="ECO:0000313" key="9">
    <source>
        <dbReference type="EMBL" id="CCO93004.1"/>
    </source>
</evidence>
<accession>A0A830ZYM4</accession>
<comment type="caution">
    <text evidence="9">The sequence shown here is derived from an EMBL/GenBank/DDBJ whole genome shotgun (WGS) entry which is preliminary data.</text>
</comment>
<sequence length="300" mass="31580">MKGSMAVNGNLIGMAGGVILSTDAVFIRLMGINNSWLIVTLRGICMWTICLLIWVFWRQSRSTLGQPWLNRDNLLSTLFFCIASACFVNALNRGNVATVLVIISGTPFISALMSRLLFKVAIDRSVMLAALAGIVGVSIVMSGNSMGHNGVANLYALATAVSMALAFIFTSRVSGGTAGLPSLGALLASVLIVLGSGSDVVISLKMLSAAQLGWVIAEGTLIMPLAMGLITLSTRFVSPANAGLFLLLETALAPLWMYLFLGEVPTVQAVIGGAIIIITVMTQSLYARQKESASRCADMA</sequence>
<feature type="transmembrane region" description="Helical" evidence="7">
    <location>
        <begin position="12"/>
        <end position="30"/>
    </location>
</feature>
<dbReference type="InterPro" id="IPR037185">
    <property type="entry name" value="EmrE-like"/>
</dbReference>
<feature type="transmembrane region" description="Helical" evidence="7">
    <location>
        <begin position="183"/>
        <end position="206"/>
    </location>
</feature>
<keyword evidence="5 7" id="KW-1133">Transmembrane helix</keyword>
<evidence type="ECO:0000256" key="6">
    <source>
        <dbReference type="ARBA" id="ARBA00023136"/>
    </source>
</evidence>